<reference evidence="2" key="1">
    <citation type="submission" date="2024-05" db="EMBL/GenBank/DDBJ databases">
        <title>30 novel species of actinomycetes from the DSMZ collection.</title>
        <authorList>
            <person name="Nouioui I."/>
        </authorList>
    </citation>
    <scope>NUCLEOTIDE SEQUENCE</scope>
    <source>
        <strain evidence="2">DSM 41529</strain>
    </source>
</reference>
<accession>A0ABU2XQC6</accession>
<name>A0ABU2XQC6_9ACTN</name>
<organism evidence="2 3">
    <name type="scientific">Streptomyces lonegramiae</name>
    <dbReference type="NCBI Taxonomy" id="3075524"/>
    <lineage>
        <taxon>Bacteria</taxon>
        <taxon>Bacillati</taxon>
        <taxon>Actinomycetota</taxon>
        <taxon>Actinomycetes</taxon>
        <taxon>Kitasatosporales</taxon>
        <taxon>Streptomycetaceae</taxon>
        <taxon>Streptomyces</taxon>
    </lineage>
</organism>
<keyword evidence="3" id="KW-1185">Reference proteome</keyword>
<dbReference type="RefSeq" id="WP_311728174.1">
    <property type="nucleotide sequence ID" value="NZ_JAVRFD010000021.1"/>
</dbReference>
<evidence type="ECO:0000313" key="3">
    <source>
        <dbReference type="Proteomes" id="UP001180754"/>
    </source>
</evidence>
<evidence type="ECO:0000313" key="2">
    <source>
        <dbReference type="EMBL" id="MDT0547652.1"/>
    </source>
</evidence>
<sequence length="313" mass="34942">MLSQRQKARETGESSDMPGVQLDFPPIANGVDYLVGVVDHLTADEVGPRELKYAVLHLHAAAEVLLKARLQREHWTLVFDDPRKATRRAFDSGNFQSCNITDAVTRLKEIAQVTLTDNEQNVLKGLGLDRNALQHYGLTHNARAVEARAGRALDFLVRFLDDELVPQLNDDEMDAFPWGMCVRIKKGVKSISVYRAERRKRLLGTLRDVKHRTLTCFECGELALVVRDRCHFCSFPFGNFHPEHAADMYLATRYRDAQKLISNCPRCTRRALGQGVVTVASDGPVTFCFSCAVPVPVPDAQTGEPSATPEGRP</sequence>
<dbReference type="EMBL" id="JAVRFD010000021">
    <property type="protein sequence ID" value="MDT0547652.1"/>
    <property type="molecule type" value="Genomic_DNA"/>
</dbReference>
<dbReference type="Proteomes" id="UP001180754">
    <property type="component" value="Unassembled WGS sequence"/>
</dbReference>
<feature type="region of interest" description="Disordered" evidence="1">
    <location>
        <begin position="1"/>
        <end position="21"/>
    </location>
</feature>
<gene>
    <name evidence="2" type="ORF">RND15_33900</name>
</gene>
<protein>
    <submittedName>
        <fullName evidence="2">Uncharacterized protein</fullName>
    </submittedName>
</protein>
<proteinExistence type="predicted"/>
<comment type="caution">
    <text evidence="2">The sequence shown here is derived from an EMBL/GenBank/DDBJ whole genome shotgun (WGS) entry which is preliminary data.</text>
</comment>
<evidence type="ECO:0000256" key="1">
    <source>
        <dbReference type="SAM" id="MobiDB-lite"/>
    </source>
</evidence>